<comment type="caution">
    <text evidence="9">The sequence shown here is derived from an EMBL/GenBank/DDBJ whole genome shotgun (WGS) entry which is preliminary data.</text>
</comment>
<dbReference type="Proteomes" id="UP001501803">
    <property type="component" value="Unassembled WGS sequence"/>
</dbReference>
<proteinExistence type="predicted"/>
<dbReference type="SUPFAM" id="SSF82114">
    <property type="entry name" value="Riboflavin kinase-like"/>
    <property type="match status" value="1"/>
</dbReference>
<keyword evidence="6" id="KW-0067">ATP-binding</keyword>
<gene>
    <name evidence="9" type="ORF">GCM10022381_20500</name>
</gene>
<sequence>MIRVGGSTGEGVVTGDAVSCDGVAFDGVVVDGDKRGRLLGFPTANIAVAEKGDIPADGVYACWVSFPPDATRYGATVSIGDNPTFDDVTDRRIEAFVHDLSADLYGRSIAVSIAGRLRSMVRCASLDELIVRTAEDVERSRALLARES</sequence>
<evidence type="ECO:0000256" key="7">
    <source>
        <dbReference type="ARBA" id="ARBA00047880"/>
    </source>
</evidence>
<evidence type="ECO:0000313" key="9">
    <source>
        <dbReference type="EMBL" id="GAA3877954.1"/>
    </source>
</evidence>
<keyword evidence="2" id="KW-0285">Flavoprotein</keyword>
<keyword evidence="10" id="KW-1185">Reference proteome</keyword>
<reference evidence="10" key="1">
    <citation type="journal article" date="2019" name="Int. J. Syst. Evol. Microbiol.">
        <title>The Global Catalogue of Microorganisms (GCM) 10K type strain sequencing project: providing services to taxonomists for standard genome sequencing and annotation.</title>
        <authorList>
            <consortium name="The Broad Institute Genomics Platform"/>
            <consortium name="The Broad Institute Genome Sequencing Center for Infectious Disease"/>
            <person name="Wu L."/>
            <person name="Ma J."/>
        </authorList>
    </citation>
    <scope>NUCLEOTIDE SEQUENCE [LARGE SCALE GENOMIC DNA]</scope>
    <source>
        <strain evidence="10">JCM 17021</strain>
    </source>
</reference>
<evidence type="ECO:0000256" key="5">
    <source>
        <dbReference type="ARBA" id="ARBA00022741"/>
    </source>
</evidence>
<dbReference type="InterPro" id="IPR015865">
    <property type="entry name" value="Riboflavin_kinase_bac/euk"/>
</dbReference>
<dbReference type="RefSeq" id="WP_345065823.1">
    <property type="nucleotide sequence ID" value="NZ_BAABCN010000004.1"/>
</dbReference>
<dbReference type="EC" id="2.7.1.26" evidence="1"/>
<evidence type="ECO:0000256" key="3">
    <source>
        <dbReference type="ARBA" id="ARBA00022643"/>
    </source>
</evidence>
<protein>
    <recommendedName>
        <fullName evidence="1">riboflavin kinase</fullName>
        <ecNumber evidence="1">2.7.1.26</ecNumber>
    </recommendedName>
</protein>
<evidence type="ECO:0000256" key="6">
    <source>
        <dbReference type="ARBA" id="ARBA00022840"/>
    </source>
</evidence>
<evidence type="ECO:0000313" key="10">
    <source>
        <dbReference type="Proteomes" id="UP001501803"/>
    </source>
</evidence>
<dbReference type="Gene3D" id="2.40.30.30">
    <property type="entry name" value="Riboflavin kinase-like"/>
    <property type="match status" value="1"/>
</dbReference>
<evidence type="ECO:0000259" key="8">
    <source>
        <dbReference type="SMART" id="SM00904"/>
    </source>
</evidence>
<keyword evidence="5" id="KW-0547">Nucleotide-binding</keyword>
<evidence type="ECO:0000256" key="4">
    <source>
        <dbReference type="ARBA" id="ARBA00022679"/>
    </source>
</evidence>
<keyword evidence="3" id="KW-0288">FMN</keyword>
<keyword evidence="4" id="KW-0808">Transferase</keyword>
<dbReference type="EMBL" id="BAABCN010000004">
    <property type="protein sequence ID" value="GAA3877954.1"/>
    <property type="molecule type" value="Genomic_DNA"/>
</dbReference>
<feature type="domain" description="Riboflavin kinase" evidence="8">
    <location>
        <begin position="24"/>
        <end position="145"/>
    </location>
</feature>
<dbReference type="Pfam" id="PF01687">
    <property type="entry name" value="Flavokinase"/>
    <property type="match status" value="1"/>
</dbReference>
<evidence type="ECO:0000256" key="1">
    <source>
        <dbReference type="ARBA" id="ARBA00012105"/>
    </source>
</evidence>
<accession>A0ABP7KKA8</accession>
<evidence type="ECO:0000256" key="2">
    <source>
        <dbReference type="ARBA" id="ARBA00022630"/>
    </source>
</evidence>
<dbReference type="PANTHER" id="PTHR22749">
    <property type="entry name" value="RIBOFLAVIN KINASE/FMN ADENYLYLTRANSFERASE"/>
    <property type="match status" value="1"/>
</dbReference>
<name>A0ABP7KKA8_9MICO</name>
<dbReference type="SMART" id="SM00904">
    <property type="entry name" value="Flavokinase"/>
    <property type="match status" value="1"/>
</dbReference>
<dbReference type="PANTHER" id="PTHR22749:SF6">
    <property type="entry name" value="RIBOFLAVIN KINASE"/>
    <property type="match status" value="1"/>
</dbReference>
<comment type="catalytic activity">
    <reaction evidence="7">
        <text>riboflavin + ATP = FMN + ADP + H(+)</text>
        <dbReference type="Rhea" id="RHEA:14357"/>
        <dbReference type="ChEBI" id="CHEBI:15378"/>
        <dbReference type="ChEBI" id="CHEBI:30616"/>
        <dbReference type="ChEBI" id="CHEBI:57986"/>
        <dbReference type="ChEBI" id="CHEBI:58210"/>
        <dbReference type="ChEBI" id="CHEBI:456216"/>
        <dbReference type="EC" id="2.7.1.26"/>
    </reaction>
</comment>
<dbReference type="InterPro" id="IPR023465">
    <property type="entry name" value="Riboflavin_kinase_dom_sf"/>
</dbReference>
<dbReference type="InterPro" id="IPR023468">
    <property type="entry name" value="Riboflavin_kinase"/>
</dbReference>
<organism evidence="9 10">
    <name type="scientific">Leifsonia kafniensis</name>
    <dbReference type="NCBI Taxonomy" id="475957"/>
    <lineage>
        <taxon>Bacteria</taxon>
        <taxon>Bacillati</taxon>
        <taxon>Actinomycetota</taxon>
        <taxon>Actinomycetes</taxon>
        <taxon>Micrococcales</taxon>
        <taxon>Microbacteriaceae</taxon>
        <taxon>Leifsonia</taxon>
    </lineage>
</organism>